<keyword evidence="2" id="KW-0804">Transcription</keyword>
<evidence type="ECO:0000256" key="1">
    <source>
        <dbReference type="ARBA" id="ARBA00023015"/>
    </source>
</evidence>
<dbReference type="SMR" id="A0A1S4CH19"/>
<dbReference type="GO" id="GO:0006355">
    <property type="term" value="P:regulation of DNA-templated transcription"/>
    <property type="evidence" value="ECO:0000318"/>
    <property type="project" value="GO_Central"/>
</dbReference>
<dbReference type="Pfam" id="PF03514">
    <property type="entry name" value="GRAS"/>
    <property type="match status" value="1"/>
</dbReference>
<evidence type="ECO:0000313" key="5">
    <source>
        <dbReference type="RefSeq" id="XP_016500477.1"/>
    </source>
</evidence>
<reference evidence="4" key="1">
    <citation type="journal article" date="2014" name="Nat. Commun.">
        <title>The tobacco genome sequence and its comparison with those of tomato and potato.</title>
        <authorList>
            <person name="Sierro N."/>
            <person name="Battey J.N."/>
            <person name="Ouadi S."/>
            <person name="Bakaher N."/>
            <person name="Bovet L."/>
            <person name="Willig A."/>
            <person name="Goepfert S."/>
            <person name="Peitsch M.C."/>
            <person name="Ivanov N.V."/>
        </authorList>
    </citation>
    <scope>NUCLEOTIDE SEQUENCE [LARGE SCALE GENOMIC DNA]</scope>
</reference>
<dbReference type="RefSeq" id="XP_016500477.1">
    <property type="nucleotide sequence ID" value="XM_016644991.1"/>
</dbReference>
<dbReference type="OrthoDB" id="47276at2759"/>
<accession>A0A1S4CH19</accession>
<evidence type="ECO:0000256" key="2">
    <source>
        <dbReference type="ARBA" id="ARBA00023163"/>
    </source>
</evidence>
<dbReference type="GO" id="GO:0003700">
    <property type="term" value="F:DNA-binding transcription factor activity"/>
    <property type="evidence" value="ECO:0000318"/>
    <property type="project" value="GO_Central"/>
</dbReference>
<evidence type="ECO:0000256" key="3">
    <source>
        <dbReference type="PROSITE-ProRule" id="PRU01191"/>
    </source>
</evidence>
<proteinExistence type="inferred from homology"/>
<dbReference type="STRING" id="4097.A0A1S4CH19"/>
<protein>
    <submittedName>
        <fullName evidence="5">Scarecrow-like protein 30</fullName>
    </submittedName>
</protein>
<name>A0A1S4CH19_TOBAC</name>
<comment type="caution">
    <text evidence="3">Lacks conserved residue(s) required for the propagation of feature annotation.</text>
</comment>
<organism evidence="4 5">
    <name type="scientific">Nicotiana tabacum</name>
    <name type="common">Common tobacco</name>
    <dbReference type="NCBI Taxonomy" id="4097"/>
    <lineage>
        <taxon>Eukaryota</taxon>
        <taxon>Viridiplantae</taxon>
        <taxon>Streptophyta</taxon>
        <taxon>Embryophyta</taxon>
        <taxon>Tracheophyta</taxon>
        <taxon>Spermatophyta</taxon>
        <taxon>Magnoliopsida</taxon>
        <taxon>eudicotyledons</taxon>
        <taxon>Gunneridae</taxon>
        <taxon>Pentapetalae</taxon>
        <taxon>asterids</taxon>
        <taxon>lamiids</taxon>
        <taxon>Solanales</taxon>
        <taxon>Solanaceae</taxon>
        <taxon>Nicotianoideae</taxon>
        <taxon>Nicotianeae</taxon>
        <taxon>Nicotiana</taxon>
    </lineage>
</organism>
<keyword evidence="1" id="KW-0805">Transcription regulation</keyword>
<comment type="similarity">
    <text evidence="3">Belongs to the GRAS family.</text>
</comment>
<gene>
    <name evidence="5" type="primary">LOC107818913</name>
</gene>
<keyword evidence="4" id="KW-1185">Reference proteome</keyword>
<dbReference type="Proteomes" id="UP000790787">
    <property type="component" value="Chromosome 19"/>
</dbReference>
<dbReference type="GeneID" id="107818913"/>
<dbReference type="GO" id="GO:0043565">
    <property type="term" value="F:sequence-specific DNA binding"/>
    <property type="evidence" value="ECO:0000318"/>
    <property type="project" value="GO_Central"/>
</dbReference>
<reference evidence="5" key="2">
    <citation type="submission" date="2025-08" db="UniProtKB">
        <authorList>
            <consortium name="RefSeq"/>
        </authorList>
    </citation>
    <scope>IDENTIFICATION</scope>
</reference>
<dbReference type="KEGG" id="nta:107818913"/>
<dbReference type="GO" id="GO:0005634">
    <property type="term" value="C:nucleus"/>
    <property type="evidence" value="ECO:0000318"/>
    <property type="project" value="GO_Central"/>
</dbReference>
<dbReference type="OMA" id="FTCFNES"/>
<dbReference type="PROSITE" id="PS50985">
    <property type="entry name" value="GRAS"/>
    <property type="match status" value="1"/>
</dbReference>
<dbReference type="PANTHER" id="PTHR31636">
    <property type="entry name" value="OSJNBA0084A10.13 PROTEIN-RELATED"/>
    <property type="match status" value="1"/>
</dbReference>
<dbReference type="AlphaFoldDB" id="A0A1S4CH19"/>
<sequence length="635" mass="72274">MEAIFQEQLFPGADAFIFRHPSSREDVVVQNGSTIFNRPSFEDYPYVLSNVREGDSSPKEEGEGERDYSDAMYKYISQMLMEEEDLEYKPCMFRDCMALQAAEKYFSDVLHGSENITISPQFSAIIPQDKVSSSCPDLSNTSSYSIESPQSGLNFESPVSVKSLPDVSNGLNHGSSGLREKKNHHRQDDDHQRSNKQLATFAADESEPLEMYDNVLLLCPNNPCGPPNEVKKPTKVGRSRSGGKKHSSSKKEIVDLRGLLTQCAQAMSSYDTRTANELLLRIRQHSSSHGDETERLAHYLANALEARLSGTGTASYTAFASSRISAAHILKAYKAFITACPFKLISNIFANKYIKKLITGGAPRTIHIIDFGILYGFQWPCLIQSLSALRHGEPIKLRITGVELPQPGFRPAERVEDTGRRLKKYCDRFNVPFEFIAIAKKWESITLEELQIDRNDVLVVNSLYRLGNIPDETVVPTSPRDVVLDLIRRIRPDMFIHGVVNGTYNTPFFLTRFREALFHFSTLFDMFEATLPREDEDRKLFEEEVFARDAMNVIACEGTERVERPETYKQWQLRCARAGFRQLPLDQEIVNFVSNKVRREYHKDFSVDEDSQWMLQGWKGRVVYALSCWKPAQQS</sequence>
<evidence type="ECO:0000313" key="4">
    <source>
        <dbReference type="Proteomes" id="UP000790787"/>
    </source>
</evidence>
<dbReference type="PaxDb" id="4097-A0A1S4CH19"/>
<dbReference type="InterPro" id="IPR005202">
    <property type="entry name" value="TF_GRAS"/>
</dbReference>